<dbReference type="AlphaFoldDB" id="X1G945"/>
<proteinExistence type="predicted"/>
<reference evidence="1" key="1">
    <citation type="journal article" date="2014" name="Front. Microbiol.">
        <title>High frequency of phylogenetically diverse reductive dehalogenase-homologous genes in deep subseafloor sedimentary metagenomes.</title>
        <authorList>
            <person name="Kawai M."/>
            <person name="Futagami T."/>
            <person name="Toyoda A."/>
            <person name="Takaki Y."/>
            <person name="Nishi S."/>
            <person name="Hori S."/>
            <person name="Arai W."/>
            <person name="Tsubouchi T."/>
            <person name="Morono Y."/>
            <person name="Uchiyama I."/>
            <person name="Ito T."/>
            <person name="Fujiyama A."/>
            <person name="Inagaki F."/>
            <person name="Takami H."/>
        </authorList>
    </citation>
    <scope>NUCLEOTIDE SEQUENCE</scope>
    <source>
        <strain evidence="1">Expedition CK06-06</strain>
    </source>
</reference>
<gene>
    <name evidence="1" type="ORF">S03H2_11328</name>
</gene>
<protein>
    <submittedName>
        <fullName evidence="1">Uncharacterized protein</fullName>
    </submittedName>
</protein>
<organism evidence="1">
    <name type="scientific">marine sediment metagenome</name>
    <dbReference type="NCBI Taxonomy" id="412755"/>
    <lineage>
        <taxon>unclassified sequences</taxon>
        <taxon>metagenomes</taxon>
        <taxon>ecological metagenomes</taxon>
    </lineage>
</organism>
<feature type="non-terminal residue" evidence="1">
    <location>
        <position position="387"/>
    </location>
</feature>
<comment type="caution">
    <text evidence="1">The sequence shown here is derived from an EMBL/GenBank/DDBJ whole genome shotgun (WGS) entry which is preliminary data.</text>
</comment>
<sequence>MTSSHIDSKEIISIRIKDKFSGDTPDGFPSPGERIALSITVAMDFIPEESYIVCDTELVKIENNNTKFYAKRADTLINTPLEPVIFIKENCPTDILIPFILVYSKDTILDTLSFNIHTVGIVDSCYLDKKVNKTSNKLHVKVASKATEGYPSGYTGILAEIRDSVGEIIDTVKLFDDGKHFDKDEGDGQFANSWWTPSSPKDYVIDLILMDSTMNHSFTMRQTIGFTTKDFSLTQPYLIVGDPYSDSPENEVVESIKELMDSLNLGYDNWNIWFRGYPDSNEILHWGRKKVILIWATRLGGTLKHSTKGKEIIQHFLKRSGNLFLSTTYLGKYIEDYGSELDLLFYEDILCSRFVSRFTSDDSIKTLTLSNPCTDQVSDTFNLILSL</sequence>
<dbReference type="EMBL" id="BARU01005787">
    <property type="protein sequence ID" value="GAH41350.1"/>
    <property type="molecule type" value="Genomic_DNA"/>
</dbReference>
<name>X1G945_9ZZZZ</name>
<accession>X1G945</accession>
<evidence type="ECO:0000313" key="1">
    <source>
        <dbReference type="EMBL" id="GAH41350.1"/>
    </source>
</evidence>